<comment type="caution">
    <text evidence="1">The sequence shown here is derived from an EMBL/GenBank/DDBJ whole genome shotgun (WGS) entry which is preliminary data.</text>
</comment>
<protein>
    <recommendedName>
        <fullName evidence="3">DUF4283 domain-containing protein</fullName>
    </recommendedName>
</protein>
<evidence type="ECO:0000313" key="2">
    <source>
        <dbReference type="Proteomes" id="UP000288805"/>
    </source>
</evidence>
<evidence type="ECO:0008006" key="3">
    <source>
        <dbReference type="Google" id="ProtNLM"/>
    </source>
</evidence>
<name>A0A438I7Z6_VITVI</name>
<organism evidence="1 2">
    <name type="scientific">Vitis vinifera</name>
    <name type="common">Grape</name>
    <dbReference type="NCBI Taxonomy" id="29760"/>
    <lineage>
        <taxon>Eukaryota</taxon>
        <taxon>Viridiplantae</taxon>
        <taxon>Streptophyta</taxon>
        <taxon>Embryophyta</taxon>
        <taxon>Tracheophyta</taxon>
        <taxon>Spermatophyta</taxon>
        <taxon>Magnoliopsida</taxon>
        <taxon>eudicotyledons</taxon>
        <taxon>Gunneridae</taxon>
        <taxon>Pentapetalae</taxon>
        <taxon>rosids</taxon>
        <taxon>Vitales</taxon>
        <taxon>Vitaceae</taxon>
        <taxon>Viteae</taxon>
        <taxon>Vitis</taxon>
    </lineage>
</organism>
<sequence>MALQRGSCWLGVDSKSFEISMEQVKGKMVGKIVERGQGFSTWIRFGERGLAQLHEGVEACCEGKAESSKEVIRLLVDNGGGEAPLKGKFFVEVLERIRDLGYLKDWARHSWRVKGYLHISFGWVEVFEIQLWWEITPWFSTVVSKGRGKALEVSFDGPILPAHGTTEFALYGHDGCSVVAMVGKILGEKESIKEICVVPLYGSSFGVWSGDLGELMMLYWSKQLGSKMKKGHPGRALGEGSRPLEMMLKDGSLVEFPQNSEVGSLCKDIVSNCRELDSSKIKSSSCSIGEVFSLENLLDKLTRFSSFLGMPMMGLKNEIISLLRKMDARRGNEGKVSRGEMKLKVSSHFNKEI</sequence>
<dbReference type="AlphaFoldDB" id="A0A438I7Z6"/>
<proteinExistence type="predicted"/>
<reference evidence="1 2" key="1">
    <citation type="journal article" date="2018" name="PLoS Genet.">
        <title>Population sequencing reveals clonal diversity and ancestral inbreeding in the grapevine cultivar Chardonnay.</title>
        <authorList>
            <person name="Roach M.J."/>
            <person name="Johnson D.L."/>
            <person name="Bohlmann J."/>
            <person name="van Vuuren H.J."/>
            <person name="Jones S.J."/>
            <person name="Pretorius I.S."/>
            <person name="Schmidt S.A."/>
            <person name="Borneman A.R."/>
        </authorList>
    </citation>
    <scope>NUCLEOTIDE SEQUENCE [LARGE SCALE GENOMIC DNA]</scope>
    <source>
        <strain evidence="2">cv. Chardonnay</strain>
        <tissue evidence="1">Leaf</tissue>
    </source>
</reference>
<evidence type="ECO:0000313" key="1">
    <source>
        <dbReference type="EMBL" id="RVW92838.1"/>
    </source>
</evidence>
<dbReference type="Proteomes" id="UP000288805">
    <property type="component" value="Unassembled WGS sequence"/>
</dbReference>
<dbReference type="EMBL" id="QGNW01000133">
    <property type="protein sequence ID" value="RVW92838.1"/>
    <property type="molecule type" value="Genomic_DNA"/>
</dbReference>
<accession>A0A438I7Z6</accession>
<gene>
    <name evidence="1" type="ORF">CK203_040415</name>
</gene>